<dbReference type="PROSITE" id="PS50893">
    <property type="entry name" value="ABC_TRANSPORTER_2"/>
    <property type="match status" value="1"/>
</dbReference>
<gene>
    <name evidence="6" type="ORF">JOC54_001130</name>
</gene>
<name>A0ABS2SQX8_9BACI</name>
<evidence type="ECO:0000256" key="3">
    <source>
        <dbReference type="ARBA" id="ARBA00022741"/>
    </source>
</evidence>
<comment type="similarity">
    <text evidence="1">Belongs to the ABC transporter superfamily.</text>
</comment>
<dbReference type="InterPro" id="IPR003593">
    <property type="entry name" value="AAA+_ATPase"/>
</dbReference>
<organism evidence="6 7">
    <name type="scientific">Shouchella xiaoxiensis</name>
    <dbReference type="NCBI Taxonomy" id="766895"/>
    <lineage>
        <taxon>Bacteria</taxon>
        <taxon>Bacillati</taxon>
        <taxon>Bacillota</taxon>
        <taxon>Bacilli</taxon>
        <taxon>Bacillales</taxon>
        <taxon>Bacillaceae</taxon>
        <taxon>Shouchella</taxon>
    </lineage>
</organism>
<accession>A0ABS2SQX8</accession>
<dbReference type="PANTHER" id="PTHR43335">
    <property type="entry name" value="ABC TRANSPORTER, ATP-BINDING PROTEIN"/>
    <property type="match status" value="1"/>
</dbReference>
<proteinExistence type="inferred from homology"/>
<evidence type="ECO:0000259" key="5">
    <source>
        <dbReference type="PROSITE" id="PS50893"/>
    </source>
</evidence>
<dbReference type="Gene3D" id="3.40.50.300">
    <property type="entry name" value="P-loop containing nucleotide triphosphate hydrolases"/>
    <property type="match status" value="1"/>
</dbReference>
<sequence length="308" mass="34021">MESFPLQVKRLNKSFGKAHVIKDMSFQLKRGEIYGFLGPNGSGKTTTIRMIVSLIGADSGDVLIEGKSIKTHRQEAISNIGAIVEDPDLYGYLTGKQNLEHFARMSKGNVTKARIKEVTELVELTAAMNKKVKNYSLGMKQRLGIAVSLLHNPSVLILDEPTNGLDPKGIRDLRNYLQRLAKEDGVTLLVSSHQLNEIEVLCDRAIVIKSGEVVDEVSMRQQQGQPDSVMNVRIEAKPVDQALAILATYGNASITEGTIQLEQQRYESIPDIVEALVTQGIRVYGTSYQNKLEDAYFSLTEEQEVSAG</sequence>
<dbReference type="PANTHER" id="PTHR43335:SF4">
    <property type="entry name" value="ABC TRANSPORTER, ATP-BINDING PROTEIN"/>
    <property type="match status" value="1"/>
</dbReference>
<dbReference type="Proteomes" id="UP001179280">
    <property type="component" value="Unassembled WGS sequence"/>
</dbReference>
<keyword evidence="7" id="KW-1185">Reference proteome</keyword>
<reference evidence="6" key="1">
    <citation type="submission" date="2021-01" db="EMBL/GenBank/DDBJ databases">
        <title>Genomic Encyclopedia of Type Strains, Phase IV (KMG-IV): sequencing the most valuable type-strain genomes for metagenomic binning, comparative biology and taxonomic classification.</title>
        <authorList>
            <person name="Goeker M."/>
        </authorList>
    </citation>
    <scope>NUCLEOTIDE SEQUENCE</scope>
    <source>
        <strain evidence="6">DSM 21943</strain>
    </source>
</reference>
<evidence type="ECO:0000256" key="4">
    <source>
        <dbReference type="ARBA" id="ARBA00022840"/>
    </source>
</evidence>
<keyword evidence="3" id="KW-0547">Nucleotide-binding</keyword>
<evidence type="ECO:0000256" key="2">
    <source>
        <dbReference type="ARBA" id="ARBA00022448"/>
    </source>
</evidence>
<dbReference type="GO" id="GO:0005524">
    <property type="term" value="F:ATP binding"/>
    <property type="evidence" value="ECO:0007669"/>
    <property type="project" value="UniProtKB-KW"/>
</dbReference>
<dbReference type="EMBL" id="JAFBCV010000003">
    <property type="protein sequence ID" value="MBM7837899.1"/>
    <property type="molecule type" value="Genomic_DNA"/>
</dbReference>
<dbReference type="RefSeq" id="WP_035418525.1">
    <property type="nucleotide sequence ID" value="NZ_JAFBCV010000003.1"/>
</dbReference>
<keyword evidence="4 6" id="KW-0067">ATP-binding</keyword>
<protein>
    <submittedName>
        <fullName evidence="6">ABC-2 type transport system ATP-binding protein</fullName>
    </submittedName>
</protein>
<evidence type="ECO:0000256" key="1">
    <source>
        <dbReference type="ARBA" id="ARBA00005417"/>
    </source>
</evidence>
<dbReference type="SUPFAM" id="SSF52540">
    <property type="entry name" value="P-loop containing nucleoside triphosphate hydrolases"/>
    <property type="match status" value="1"/>
</dbReference>
<dbReference type="PROSITE" id="PS00211">
    <property type="entry name" value="ABC_TRANSPORTER_1"/>
    <property type="match status" value="1"/>
</dbReference>
<evidence type="ECO:0000313" key="6">
    <source>
        <dbReference type="EMBL" id="MBM7837899.1"/>
    </source>
</evidence>
<evidence type="ECO:0000313" key="7">
    <source>
        <dbReference type="Proteomes" id="UP001179280"/>
    </source>
</evidence>
<dbReference type="InterPro" id="IPR017871">
    <property type="entry name" value="ABC_transporter-like_CS"/>
</dbReference>
<comment type="caution">
    <text evidence="6">The sequence shown here is derived from an EMBL/GenBank/DDBJ whole genome shotgun (WGS) entry which is preliminary data.</text>
</comment>
<dbReference type="InterPro" id="IPR027417">
    <property type="entry name" value="P-loop_NTPase"/>
</dbReference>
<dbReference type="SMART" id="SM00382">
    <property type="entry name" value="AAA"/>
    <property type="match status" value="1"/>
</dbReference>
<dbReference type="InterPro" id="IPR003439">
    <property type="entry name" value="ABC_transporter-like_ATP-bd"/>
</dbReference>
<dbReference type="Pfam" id="PF00005">
    <property type="entry name" value="ABC_tran"/>
    <property type="match status" value="1"/>
</dbReference>
<feature type="domain" description="ABC transporter" evidence="5">
    <location>
        <begin position="6"/>
        <end position="235"/>
    </location>
</feature>
<keyword evidence="2" id="KW-0813">Transport</keyword>